<dbReference type="Proteomes" id="UP001163046">
    <property type="component" value="Unassembled WGS sequence"/>
</dbReference>
<dbReference type="AlphaFoldDB" id="A0A9X0CMF3"/>
<protein>
    <submittedName>
        <fullName evidence="2">Uncharacterized protein</fullName>
    </submittedName>
</protein>
<accession>A0A9X0CMF3</accession>
<organism evidence="2 3">
    <name type="scientific">Desmophyllum pertusum</name>
    <dbReference type="NCBI Taxonomy" id="174260"/>
    <lineage>
        <taxon>Eukaryota</taxon>
        <taxon>Metazoa</taxon>
        <taxon>Cnidaria</taxon>
        <taxon>Anthozoa</taxon>
        <taxon>Hexacorallia</taxon>
        <taxon>Scleractinia</taxon>
        <taxon>Caryophylliina</taxon>
        <taxon>Caryophylliidae</taxon>
        <taxon>Desmophyllum</taxon>
    </lineage>
</organism>
<keyword evidence="3" id="KW-1185">Reference proteome</keyword>
<sequence>MFLPIVEPLPAGNRPTRRASVDDVLGCLLQTISGESGQLSYKGREIHYSAHGRFHSLQAPWVFDGRAWDLESGISTEARRYNSSHEATQHAVQKHKDRLENEGLL</sequence>
<dbReference type="EMBL" id="MU827303">
    <property type="protein sequence ID" value="KAJ7365520.1"/>
    <property type="molecule type" value="Genomic_DNA"/>
</dbReference>
<feature type="region of interest" description="Disordered" evidence="1">
    <location>
        <begin position="81"/>
        <end position="105"/>
    </location>
</feature>
<name>A0A9X0CMF3_9CNID</name>
<gene>
    <name evidence="2" type="ORF">OS493_005630</name>
</gene>
<reference evidence="2" key="1">
    <citation type="submission" date="2023-01" db="EMBL/GenBank/DDBJ databases">
        <title>Genome assembly of the deep-sea coral Lophelia pertusa.</title>
        <authorList>
            <person name="Herrera S."/>
            <person name="Cordes E."/>
        </authorList>
    </citation>
    <scope>NUCLEOTIDE SEQUENCE</scope>
    <source>
        <strain evidence="2">USNM1676648</strain>
        <tissue evidence="2">Polyp</tissue>
    </source>
</reference>
<evidence type="ECO:0000313" key="3">
    <source>
        <dbReference type="Proteomes" id="UP001163046"/>
    </source>
</evidence>
<comment type="caution">
    <text evidence="2">The sequence shown here is derived from an EMBL/GenBank/DDBJ whole genome shotgun (WGS) entry which is preliminary data.</text>
</comment>
<dbReference type="OrthoDB" id="5988183at2759"/>
<proteinExistence type="predicted"/>
<evidence type="ECO:0000313" key="2">
    <source>
        <dbReference type="EMBL" id="KAJ7365520.1"/>
    </source>
</evidence>
<evidence type="ECO:0000256" key="1">
    <source>
        <dbReference type="SAM" id="MobiDB-lite"/>
    </source>
</evidence>